<gene>
    <name evidence="1" type="ORF">O6H91_05G086200</name>
</gene>
<proteinExistence type="predicted"/>
<accession>A0ACC2DQE5</accession>
<keyword evidence="2" id="KW-1185">Reference proteome</keyword>
<dbReference type="Proteomes" id="UP001162992">
    <property type="component" value="Chromosome 5"/>
</dbReference>
<comment type="caution">
    <text evidence="1">The sequence shown here is derived from an EMBL/GenBank/DDBJ whole genome shotgun (WGS) entry which is preliminary data.</text>
</comment>
<dbReference type="EMBL" id="CM055096">
    <property type="protein sequence ID" value="KAJ7556501.1"/>
    <property type="molecule type" value="Genomic_DNA"/>
</dbReference>
<organism evidence="1 2">
    <name type="scientific">Diphasiastrum complanatum</name>
    <name type="common">Issler's clubmoss</name>
    <name type="synonym">Lycopodium complanatum</name>
    <dbReference type="NCBI Taxonomy" id="34168"/>
    <lineage>
        <taxon>Eukaryota</taxon>
        <taxon>Viridiplantae</taxon>
        <taxon>Streptophyta</taxon>
        <taxon>Embryophyta</taxon>
        <taxon>Tracheophyta</taxon>
        <taxon>Lycopodiopsida</taxon>
        <taxon>Lycopodiales</taxon>
        <taxon>Lycopodiaceae</taxon>
        <taxon>Lycopodioideae</taxon>
        <taxon>Diphasiastrum</taxon>
    </lineage>
</organism>
<name>A0ACC2DQE5_DIPCM</name>
<protein>
    <submittedName>
        <fullName evidence="1">Uncharacterized protein</fullName>
    </submittedName>
</protein>
<reference evidence="2" key="1">
    <citation type="journal article" date="2024" name="Proc. Natl. Acad. Sci. U.S.A.">
        <title>Extraordinary preservation of gene collinearity over three hundred million years revealed in homosporous lycophytes.</title>
        <authorList>
            <person name="Li C."/>
            <person name="Wickell D."/>
            <person name="Kuo L.Y."/>
            <person name="Chen X."/>
            <person name="Nie B."/>
            <person name="Liao X."/>
            <person name="Peng D."/>
            <person name="Ji J."/>
            <person name="Jenkins J."/>
            <person name="Williams M."/>
            <person name="Shu S."/>
            <person name="Plott C."/>
            <person name="Barry K."/>
            <person name="Rajasekar S."/>
            <person name="Grimwood J."/>
            <person name="Han X."/>
            <person name="Sun S."/>
            <person name="Hou Z."/>
            <person name="He W."/>
            <person name="Dai G."/>
            <person name="Sun C."/>
            <person name="Schmutz J."/>
            <person name="Leebens-Mack J.H."/>
            <person name="Li F.W."/>
            <person name="Wang L."/>
        </authorList>
    </citation>
    <scope>NUCLEOTIDE SEQUENCE [LARGE SCALE GENOMIC DNA]</scope>
    <source>
        <strain evidence="2">cv. PW_Plant_1</strain>
    </source>
</reference>
<evidence type="ECO:0000313" key="2">
    <source>
        <dbReference type="Proteomes" id="UP001162992"/>
    </source>
</evidence>
<sequence length="865" mass="98835">MRSVKIATRHLPDCDNLPRETEEERIQRKFPEKEKKWLQPYIAGSSRDKVSDQVAKCSSEAKEGSENLSRKSVFSRLGRNASRTKHMAEHNQTSAGATLKDREERTPMIFGQNSKCCITNLHERNPQTESARRPILCVKYSSDVEKSEQITDKKPRACKHRIREEEKSRVLFQQKGISKFEDQQSEKRLIREVSKEANYFRSGSRIYGGLGRQTNWTWGEETCNAADEHSDTDETVLPEPQISLSTYETSAMANDVQKETESIKWITETAGIQKSTPNFQGENLLTDILTLSDEVLDDFDDSSSCKDSHQSDLERANDPEPQSVMDCKGREEPKHSETMDNISEKESAVNSELGLSKVKDLEEGEIVGDRNIKGVQITLEENEGEMERALHIKNKDSKSLVKNARDHFESDSWKSSKHRTNLHRGYNRQGSYWDANCCKEVYGAEKCQTLISLKRTRKRDLFPSENTRNDCNAKSLIRHTRDFQHSSKDVSSARTYLERDLTMPQRSNSEVIPRSNKPILSGNACRTSFRAVDIDSKKLERGEYIQCHVKPISSYRGKENAEVADFGCSIDVRKSNSSNQQSKSLSMEFKDKCSMKPSAKRELVLGVDESMQVKLNGRNLTDDKTKSVYDGQIEGSNCKVTAEKLPENEQMPRMQENSASPVHSWSRASKVAKLADGYPKHKTLRESANSVEDSCNAVMSRTLFVEDFSHKFTVKQQPCIQKRPKEEDAHRVNQRLRQINFGKNTLGYERYIDLVPRHKRVKSDPHTPDIHQVCSKRSWDGQVSKWRRSLHFYDPPVQEDEEFPEEIGVMRMTGLDIQDNEVCASLPAKEQVVKDSDLSIYGDWMDFGPADEQLFQETGGMDTMT</sequence>
<evidence type="ECO:0000313" key="1">
    <source>
        <dbReference type="EMBL" id="KAJ7556501.1"/>
    </source>
</evidence>